<keyword evidence="1" id="KW-0732">Signal</keyword>
<evidence type="ECO:0000313" key="2">
    <source>
        <dbReference type="EMBL" id="CAB9508123.1"/>
    </source>
</evidence>
<evidence type="ECO:0000313" key="3">
    <source>
        <dbReference type="Proteomes" id="UP001153069"/>
    </source>
</evidence>
<proteinExistence type="predicted"/>
<reference evidence="2" key="1">
    <citation type="submission" date="2020-06" db="EMBL/GenBank/DDBJ databases">
        <authorList>
            <consortium name="Plant Systems Biology data submission"/>
        </authorList>
    </citation>
    <scope>NUCLEOTIDE SEQUENCE</scope>
    <source>
        <strain evidence="2">D6</strain>
    </source>
</reference>
<sequence>MTSVVSQRVLACAMLLCLHAALPAHAFLDTVRAEPSRKGSSSQLSMAWTLPTSMKPSFQPTWYQDCGNPTVRQVVYEDDYLFGDEDSYEFAFRNYGSDWSSDLEGPGADTELQPDHLPRGARISRAARRALSGIRNTLRP</sequence>
<dbReference type="AlphaFoldDB" id="A0A9N8HF63"/>
<name>A0A9N8HF63_9STRA</name>
<evidence type="ECO:0000256" key="1">
    <source>
        <dbReference type="SAM" id="SignalP"/>
    </source>
</evidence>
<accession>A0A9N8HF63</accession>
<feature type="chain" id="PRO_5040284881" evidence="1">
    <location>
        <begin position="27"/>
        <end position="140"/>
    </location>
</feature>
<feature type="signal peptide" evidence="1">
    <location>
        <begin position="1"/>
        <end position="26"/>
    </location>
</feature>
<protein>
    <submittedName>
        <fullName evidence="2">Uncharacterized protein</fullName>
    </submittedName>
</protein>
<keyword evidence="3" id="KW-1185">Reference proteome</keyword>
<gene>
    <name evidence="2" type="ORF">SEMRO_334_G119880.1</name>
</gene>
<dbReference type="Proteomes" id="UP001153069">
    <property type="component" value="Unassembled WGS sequence"/>
</dbReference>
<comment type="caution">
    <text evidence="2">The sequence shown here is derived from an EMBL/GenBank/DDBJ whole genome shotgun (WGS) entry which is preliminary data.</text>
</comment>
<organism evidence="2 3">
    <name type="scientific">Seminavis robusta</name>
    <dbReference type="NCBI Taxonomy" id="568900"/>
    <lineage>
        <taxon>Eukaryota</taxon>
        <taxon>Sar</taxon>
        <taxon>Stramenopiles</taxon>
        <taxon>Ochrophyta</taxon>
        <taxon>Bacillariophyta</taxon>
        <taxon>Bacillariophyceae</taxon>
        <taxon>Bacillariophycidae</taxon>
        <taxon>Naviculales</taxon>
        <taxon>Naviculaceae</taxon>
        <taxon>Seminavis</taxon>
    </lineage>
</organism>
<dbReference type="EMBL" id="CAICTM010000333">
    <property type="protein sequence ID" value="CAB9508123.1"/>
    <property type="molecule type" value="Genomic_DNA"/>
</dbReference>